<dbReference type="Proteomes" id="UP000244992">
    <property type="component" value="Chromosome I"/>
</dbReference>
<accession>A0A2U3QQI8</accession>
<sequence>MEQRHHTDNIILTTSKVMTNDKIELQDLKRKIYIKAKAEK</sequence>
<organism evidence="1 2">
    <name type="scientific">Orientia tsutsugamushi</name>
    <name type="common">Rickettsia tsutsugamushi</name>
    <dbReference type="NCBI Taxonomy" id="784"/>
    <lineage>
        <taxon>Bacteria</taxon>
        <taxon>Pseudomonadati</taxon>
        <taxon>Pseudomonadota</taxon>
        <taxon>Alphaproteobacteria</taxon>
        <taxon>Rickettsiales</taxon>
        <taxon>Rickettsiaceae</taxon>
        <taxon>Rickettsieae</taxon>
        <taxon>Orientia</taxon>
    </lineage>
</organism>
<name>A0A2U3QQI8_ORITS</name>
<evidence type="ECO:0000313" key="2">
    <source>
        <dbReference type="Proteomes" id="UP000244992"/>
    </source>
</evidence>
<gene>
    <name evidence="1" type="ORF">KATO_00195</name>
</gene>
<dbReference type="EMBL" id="LS398550">
    <property type="protein sequence ID" value="SPR03222.1"/>
    <property type="molecule type" value="Genomic_DNA"/>
</dbReference>
<protein>
    <submittedName>
        <fullName evidence="1">Uncharacterized protein</fullName>
    </submittedName>
</protein>
<evidence type="ECO:0000313" key="1">
    <source>
        <dbReference type="EMBL" id="SPR03222.1"/>
    </source>
</evidence>
<dbReference type="AlphaFoldDB" id="A0A2U3QQI8"/>
<proteinExistence type="predicted"/>
<reference evidence="2" key="1">
    <citation type="submission" date="2018-03" db="EMBL/GenBank/DDBJ databases">
        <authorList>
            <person name="Batty M. E."/>
            <person name="Batty M E."/>
        </authorList>
    </citation>
    <scope>NUCLEOTIDE SEQUENCE [LARGE SCALE GENOMIC DNA]</scope>
</reference>